<evidence type="ECO:0000259" key="3">
    <source>
        <dbReference type="Pfam" id="PF26133"/>
    </source>
</evidence>
<feature type="compositionally biased region" description="Basic and acidic residues" evidence="2">
    <location>
        <begin position="96"/>
        <end position="105"/>
    </location>
</feature>
<dbReference type="Proteomes" id="UP000321393">
    <property type="component" value="Unassembled WGS sequence"/>
</dbReference>
<accession>A0A5A7TLJ2</accession>
<dbReference type="InterPro" id="IPR058352">
    <property type="entry name" value="DUF8039"/>
</dbReference>
<dbReference type="InterPro" id="IPR004252">
    <property type="entry name" value="Probable_transposase_24"/>
</dbReference>
<protein>
    <submittedName>
        <fullName evidence="4">Plant transposase</fullName>
    </submittedName>
</protein>
<dbReference type="PANTHER" id="PTHR33018:SF31">
    <property type="entry name" value="TRANSPOSASE, PTTA_EN_SPM, PLANT"/>
    <property type="match status" value="1"/>
</dbReference>
<dbReference type="EMBL" id="SSTE01015921">
    <property type="protein sequence ID" value="KAA0042856.1"/>
    <property type="molecule type" value="Genomic_DNA"/>
</dbReference>
<evidence type="ECO:0000313" key="4">
    <source>
        <dbReference type="EMBL" id="KAA0042856.1"/>
    </source>
</evidence>
<sequence>MDLTQPSTDDEENEGEALHLREKEIRETSPLPDPLPEEATTPLPSSHVNATIHPQSRKPPNRPLDSPAGRTRLVVRKLPVEEVESQLEENENVDCEEVHTKEPSPKKTRGRTKMQTIAMEPEMKLDIRYNGYGQPIGETSVGLSSFLGTLVREVVPVNVETWKKISTRQKEILWHSIQARYNVDEWQKKFLFQKMGGLWRASKSRLVSKIGKASNDEELNKLKPDNISSMHDWNDFIKHKTSATFKAKSKTFKDMKQKQLPHTCSRRGYARLAEDLKKSSSTLITRVDVWTKAHVKKDGTPMNSQVADTLDRIEQNRRASSSSIIDDAISRVLGPDQAYVRGLGFGVTLSKVSTSIQKDKTITSLEKKCDNLTSDVDELKSVVASLLKDKEKTSDDNSNHLVKRVPSSAHIRTPTPTPIINSPPSVTTNTPHKCLLLDWIGSGEVIAEGRWSSNDPSVLVHHVPLGPNAVRVWVDTVKIPNSFLWRPTSDIIVIDDALGTTVAWPMDKVKLLSGPRTELWDSVQSINLNPSLANEKVGPLVQDLNSVLKGTTYLLFQKLVGVNFVLHSMSLAIHSVLSLKLEAYWASDDELPSLMQI</sequence>
<proteinExistence type="predicted"/>
<evidence type="ECO:0000256" key="1">
    <source>
        <dbReference type="SAM" id="Coils"/>
    </source>
</evidence>
<feature type="domain" description="DUF8039" evidence="3">
    <location>
        <begin position="429"/>
        <end position="511"/>
    </location>
</feature>
<keyword evidence="1" id="KW-0175">Coiled coil</keyword>
<feature type="compositionally biased region" description="Basic and acidic residues" evidence="2">
    <location>
        <begin position="16"/>
        <end position="27"/>
    </location>
</feature>
<dbReference type="OrthoDB" id="1065805at2759"/>
<reference evidence="4 5" key="1">
    <citation type="submission" date="2019-08" db="EMBL/GenBank/DDBJ databases">
        <title>Draft genome sequences of two oriental melons (Cucumis melo L. var makuwa).</title>
        <authorList>
            <person name="Kwon S.-Y."/>
        </authorList>
    </citation>
    <scope>NUCLEOTIDE SEQUENCE [LARGE SCALE GENOMIC DNA]</scope>
    <source>
        <strain evidence="5">cv. SW 3</strain>
        <tissue evidence="4">Leaf</tissue>
    </source>
</reference>
<dbReference type="PANTHER" id="PTHR33018">
    <property type="entry name" value="OS10G0338966 PROTEIN-RELATED"/>
    <property type="match status" value="1"/>
</dbReference>
<feature type="compositionally biased region" description="Acidic residues" evidence="2">
    <location>
        <begin position="81"/>
        <end position="95"/>
    </location>
</feature>
<gene>
    <name evidence="4" type="ORF">E6C27_scaffold44G003690</name>
</gene>
<name>A0A5A7TLJ2_CUCMM</name>
<evidence type="ECO:0000313" key="5">
    <source>
        <dbReference type="Proteomes" id="UP000321393"/>
    </source>
</evidence>
<feature type="coiled-coil region" evidence="1">
    <location>
        <begin position="362"/>
        <end position="389"/>
    </location>
</feature>
<organism evidence="4 5">
    <name type="scientific">Cucumis melo var. makuwa</name>
    <name type="common">Oriental melon</name>
    <dbReference type="NCBI Taxonomy" id="1194695"/>
    <lineage>
        <taxon>Eukaryota</taxon>
        <taxon>Viridiplantae</taxon>
        <taxon>Streptophyta</taxon>
        <taxon>Embryophyta</taxon>
        <taxon>Tracheophyta</taxon>
        <taxon>Spermatophyta</taxon>
        <taxon>Magnoliopsida</taxon>
        <taxon>eudicotyledons</taxon>
        <taxon>Gunneridae</taxon>
        <taxon>Pentapetalae</taxon>
        <taxon>rosids</taxon>
        <taxon>fabids</taxon>
        <taxon>Cucurbitales</taxon>
        <taxon>Cucurbitaceae</taxon>
        <taxon>Benincaseae</taxon>
        <taxon>Cucumis</taxon>
    </lineage>
</organism>
<comment type="caution">
    <text evidence="4">The sequence shown here is derived from an EMBL/GenBank/DDBJ whole genome shotgun (WGS) entry which is preliminary data.</text>
</comment>
<feature type="region of interest" description="Disordered" evidence="2">
    <location>
        <begin position="1"/>
        <end position="113"/>
    </location>
</feature>
<dbReference type="Pfam" id="PF03004">
    <property type="entry name" value="Transposase_24"/>
    <property type="match status" value="1"/>
</dbReference>
<evidence type="ECO:0000256" key="2">
    <source>
        <dbReference type="SAM" id="MobiDB-lite"/>
    </source>
</evidence>
<dbReference type="AlphaFoldDB" id="A0A5A7TLJ2"/>
<dbReference type="Pfam" id="PF26133">
    <property type="entry name" value="DUF8039"/>
    <property type="match status" value="1"/>
</dbReference>
<feature type="compositionally biased region" description="Polar residues" evidence="2">
    <location>
        <begin position="42"/>
        <end position="54"/>
    </location>
</feature>